<dbReference type="EMBL" id="MFGO01000036">
    <property type="protein sequence ID" value="OGF40088.1"/>
    <property type="molecule type" value="Genomic_DNA"/>
</dbReference>
<organism evidence="1 2">
    <name type="scientific">Candidatus Falkowbacteria bacterium RIFOXYD2_FULL_34_120</name>
    <dbReference type="NCBI Taxonomy" id="1798007"/>
    <lineage>
        <taxon>Bacteria</taxon>
        <taxon>Candidatus Falkowiibacteriota</taxon>
    </lineage>
</organism>
<name>A0A1F5TMD9_9BACT</name>
<sequence length="70" mass="8394">MSERMVEVWFEEKDFEKFIKKEACSGYNTWAVKSFGKTDIYIRCLVSIEQIKFIDHGKIEVKEDSDMEYN</sequence>
<proteinExistence type="predicted"/>
<protein>
    <submittedName>
        <fullName evidence="1">Uncharacterized protein</fullName>
    </submittedName>
</protein>
<dbReference type="Proteomes" id="UP000177579">
    <property type="component" value="Unassembled WGS sequence"/>
</dbReference>
<reference evidence="1 2" key="1">
    <citation type="journal article" date="2016" name="Nat. Commun.">
        <title>Thousands of microbial genomes shed light on interconnected biogeochemical processes in an aquifer system.</title>
        <authorList>
            <person name="Anantharaman K."/>
            <person name="Brown C.T."/>
            <person name="Hug L.A."/>
            <person name="Sharon I."/>
            <person name="Castelle C.J."/>
            <person name="Probst A.J."/>
            <person name="Thomas B.C."/>
            <person name="Singh A."/>
            <person name="Wilkins M.J."/>
            <person name="Karaoz U."/>
            <person name="Brodie E.L."/>
            <person name="Williams K.H."/>
            <person name="Hubbard S.S."/>
            <person name="Banfield J.F."/>
        </authorList>
    </citation>
    <scope>NUCLEOTIDE SEQUENCE [LARGE SCALE GENOMIC DNA]</scope>
</reference>
<comment type="caution">
    <text evidence="1">The sequence shown here is derived from an EMBL/GenBank/DDBJ whole genome shotgun (WGS) entry which is preliminary data.</text>
</comment>
<evidence type="ECO:0000313" key="1">
    <source>
        <dbReference type="EMBL" id="OGF40088.1"/>
    </source>
</evidence>
<accession>A0A1F5TMD9</accession>
<dbReference type="AlphaFoldDB" id="A0A1F5TMD9"/>
<evidence type="ECO:0000313" key="2">
    <source>
        <dbReference type="Proteomes" id="UP000177579"/>
    </source>
</evidence>
<gene>
    <name evidence="1" type="ORF">A2531_04985</name>
</gene>